<dbReference type="Gene3D" id="2.20.28.20">
    <property type="entry name" value="Methionyl-tRNA synthetase, Zn-domain"/>
    <property type="match status" value="1"/>
</dbReference>
<sequence>MAGMYKLNIPTPVNKESAAFAQALKAYIAASAYGVEVGTAKAPGQHDVTLELPKEHKGLVDVNAVVRYFSVVGKTPYKRNNDSLSDDALTEWEELVLQGSISSLRSEADGLETIDKMLSSASFVKSPSTPPSPAEIVLFSTLYSLVSSLTPAVLKTLPSLKAWFFDLALASPWALAGIELAASQTSDVPASRSHGQKREKVEVVVPHVQHARLHSRDIEMKVPDPSIDILPEEGKKNVLITSALPYVNNVPHLGNIVGSVLSADVFSRYNKARNRPTLFICGTDEYGTATETKALEEGVTPQELCNKYYALHRDVYKWFDIGFDIFGRTTTPQQTEIAQDIFTKLYDRGYLEEKTSTQPYCEKHLSFLADRFVEGECPRCGYDDARGDQCDKCGHLLDPFDLINPRCKIDGATPVPRETKHIHLLLDKLQSVIEQWSSKSSEEGAWSKNGRIITESWLKEGLKDRGITRDLKWGTPVPLPGYEKKVLYVWFDACIGYVSITANYTKEWKQWWHHPENVKLYQFLGKDNVPFHTVIFPGSQIGTGDTWTMLNHLSTTEYLNYENGKFSKSRGVGVFGNNARDTGVPPSVWRYYLLSSRPETGDTQFEWRTFISKNNSELLANLGNFVNRLIKFVNAKYNSLVPNYRVQSADPHFDSFRKDVNTLLKAYVEDLEAVRLRAGLERIMQISGRGNQFLQENKLDNALLASQPERTAAVVGLGLNLIYLLSCVVYPYMPATAESIVEQLNAPLRRIPDTWEGGDLLPGHGIGKAQYLFSRIDENMEGVWREQFGGTQAERTTREEEAAKKAKKQADKKKRKEKKAEK</sequence>
<evidence type="ECO:0000313" key="17">
    <source>
        <dbReference type="Proteomes" id="UP000698800"/>
    </source>
</evidence>
<dbReference type="SUPFAM" id="SSF57770">
    <property type="entry name" value="Methionyl-tRNA synthetase (MetRS), Zn-domain"/>
    <property type="match status" value="1"/>
</dbReference>
<evidence type="ECO:0000313" key="16">
    <source>
        <dbReference type="EMBL" id="KAH0536091.1"/>
    </source>
</evidence>
<dbReference type="PROSITE" id="PS00178">
    <property type="entry name" value="AA_TRNA_LIGASE_I"/>
    <property type="match status" value="1"/>
</dbReference>
<feature type="domain" description="Methionyl-tRNA synthetase anticodon-binding" evidence="15">
    <location>
        <begin position="656"/>
        <end position="792"/>
    </location>
</feature>
<evidence type="ECO:0000256" key="12">
    <source>
        <dbReference type="RuleBase" id="RU363039"/>
    </source>
</evidence>
<dbReference type="PANTHER" id="PTHR45765">
    <property type="entry name" value="METHIONINE--TRNA LIGASE"/>
    <property type="match status" value="1"/>
</dbReference>
<evidence type="ECO:0000256" key="2">
    <source>
        <dbReference type="ARBA" id="ARBA00005594"/>
    </source>
</evidence>
<dbReference type="InterPro" id="IPR041872">
    <property type="entry name" value="Anticodon_Met"/>
</dbReference>
<dbReference type="Pfam" id="PF19303">
    <property type="entry name" value="Anticodon_3"/>
    <property type="match status" value="1"/>
</dbReference>
<dbReference type="PANTHER" id="PTHR45765:SF1">
    <property type="entry name" value="METHIONINE--TRNA LIGASE, CYTOPLASMIC"/>
    <property type="match status" value="1"/>
</dbReference>
<dbReference type="CDD" id="cd00814">
    <property type="entry name" value="MetRS_core"/>
    <property type="match status" value="1"/>
</dbReference>
<dbReference type="InterPro" id="IPR014758">
    <property type="entry name" value="Met-tRNA_synth"/>
</dbReference>
<dbReference type="NCBIfam" id="TIGR00398">
    <property type="entry name" value="metG"/>
    <property type="match status" value="1"/>
</dbReference>
<evidence type="ECO:0000256" key="10">
    <source>
        <dbReference type="ARBA" id="ARBA00030904"/>
    </source>
</evidence>
<evidence type="ECO:0000256" key="8">
    <source>
        <dbReference type="ARBA" id="ARBA00022917"/>
    </source>
</evidence>
<evidence type="ECO:0000256" key="3">
    <source>
        <dbReference type="ARBA" id="ARBA00012838"/>
    </source>
</evidence>
<dbReference type="InterPro" id="IPR029038">
    <property type="entry name" value="MetRS_Zn"/>
</dbReference>
<feature type="domain" description="Methionyl/Leucyl tRNA synthetase" evidence="14">
    <location>
        <begin position="238"/>
        <end position="629"/>
    </location>
</feature>
<dbReference type="OrthoDB" id="5844513at2759"/>
<keyword evidence="5 12" id="KW-0436">Ligase</keyword>
<dbReference type="AlphaFoldDB" id="A0A9P8HRK2"/>
<keyword evidence="4" id="KW-0963">Cytoplasm</keyword>
<evidence type="ECO:0000256" key="4">
    <source>
        <dbReference type="ARBA" id="ARBA00022490"/>
    </source>
</evidence>
<keyword evidence="9 12" id="KW-0030">Aminoacyl-tRNA synthetase</keyword>
<dbReference type="SUPFAM" id="SSF52374">
    <property type="entry name" value="Nucleotidylyl transferase"/>
    <property type="match status" value="1"/>
</dbReference>
<dbReference type="GO" id="GO:0005829">
    <property type="term" value="C:cytosol"/>
    <property type="evidence" value="ECO:0007669"/>
    <property type="project" value="TreeGrafter"/>
</dbReference>
<comment type="catalytic activity">
    <reaction evidence="11">
        <text>tRNA(Met) + L-methionine + ATP = L-methionyl-tRNA(Met) + AMP + diphosphate</text>
        <dbReference type="Rhea" id="RHEA:13481"/>
        <dbReference type="Rhea" id="RHEA-COMP:9667"/>
        <dbReference type="Rhea" id="RHEA-COMP:9698"/>
        <dbReference type="ChEBI" id="CHEBI:30616"/>
        <dbReference type="ChEBI" id="CHEBI:33019"/>
        <dbReference type="ChEBI" id="CHEBI:57844"/>
        <dbReference type="ChEBI" id="CHEBI:78442"/>
        <dbReference type="ChEBI" id="CHEBI:78530"/>
        <dbReference type="ChEBI" id="CHEBI:456215"/>
        <dbReference type="EC" id="6.1.1.10"/>
    </reaction>
</comment>
<evidence type="ECO:0000256" key="1">
    <source>
        <dbReference type="ARBA" id="ARBA00004496"/>
    </source>
</evidence>
<keyword evidence="17" id="KW-1185">Reference proteome</keyword>
<evidence type="ECO:0000256" key="5">
    <source>
        <dbReference type="ARBA" id="ARBA00022598"/>
    </source>
</evidence>
<dbReference type="EC" id="6.1.1.10" evidence="3"/>
<evidence type="ECO:0000259" key="15">
    <source>
        <dbReference type="Pfam" id="PF19303"/>
    </source>
</evidence>
<dbReference type="InterPro" id="IPR014729">
    <property type="entry name" value="Rossmann-like_a/b/a_fold"/>
</dbReference>
<comment type="caution">
    <text evidence="16">The sequence shown here is derived from an EMBL/GenBank/DDBJ whole genome shotgun (WGS) entry which is preliminary data.</text>
</comment>
<dbReference type="GO" id="GO:0010494">
    <property type="term" value="C:cytoplasmic stress granule"/>
    <property type="evidence" value="ECO:0007669"/>
    <property type="project" value="UniProtKB-ARBA"/>
</dbReference>
<organism evidence="16 17">
    <name type="scientific">Glutinoglossum americanum</name>
    <dbReference type="NCBI Taxonomy" id="1670608"/>
    <lineage>
        <taxon>Eukaryota</taxon>
        <taxon>Fungi</taxon>
        <taxon>Dikarya</taxon>
        <taxon>Ascomycota</taxon>
        <taxon>Pezizomycotina</taxon>
        <taxon>Geoglossomycetes</taxon>
        <taxon>Geoglossales</taxon>
        <taxon>Geoglossaceae</taxon>
        <taxon>Glutinoglossum</taxon>
    </lineage>
</organism>
<dbReference type="GO" id="GO:0006431">
    <property type="term" value="P:methionyl-tRNA aminoacylation"/>
    <property type="evidence" value="ECO:0007669"/>
    <property type="project" value="InterPro"/>
</dbReference>
<gene>
    <name evidence="16" type="ORF">FGG08_007018</name>
</gene>
<dbReference type="InterPro" id="IPR001412">
    <property type="entry name" value="aa-tRNA-synth_I_CS"/>
</dbReference>
<evidence type="ECO:0000256" key="6">
    <source>
        <dbReference type="ARBA" id="ARBA00022741"/>
    </source>
</evidence>
<dbReference type="InterPro" id="IPR015413">
    <property type="entry name" value="Methionyl/Leucyl_tRNA_Synth"/>
</dbReference>
<dbReference type="SUPFAM" id="SSF47323">
    <property type="entry name" value="Anticodon-binding domain of a subclass of class I aminoacyl-tRNA synthetases"/>
    <property type="match status" value="1"/>
</dbReference>
<proteinExistence type="inferred from homology"/>
<dbReference type="FunFam" id="2.20.28.20:FF:000001">
    <property type="entry name" value="Methionine--tRNA ligase"/>
    <property type="match status" value="1"/>
</dbReference>
<dbReference type="InterPro" id="IPR023458">
    <property type="entry name" value="Met-tRNA_ligase_1"/>
</dbReference>
<feature type="compositionally biased region" description="Basic residues" evidence="13">
    <location>
        <begin position="805"/>
        <end position="822"/>
    </location>
</feature>
<protein>
    <recommendedName>
        <fullName evidence="3">methionine--tRNA ligase</fullName>
        <ecNumber evidence="3">6.1.1.10</ecNumber>
    </recommendedName>
    <alternativeName>
        <fullName evidence="10">Methionyl-tRNA synthetase</fullName>
    </alternativeName>
</protein>
<keyword evidence="8 12" id="KW-0648">Protein biosynthesis</keyword>
<accession>A0A9P8HRK2</accession>
<dbReference type="InterPro" id="IPR009080">
    <property type="entry name" value="tRNAsynth_Ia_anticodon-bd"/>
</dbReference>
<dbReference type="Gene3D" id="1.10.730.10">
    <property type="entry name" value="Isoleucyl-tRNA Synthetase, Domain 1"/>
    <property type="match status" value="1"/>
</dbReference>
<dbReference type="CDD" id="cd07957">
    <property type="entry name" value="Anticodon_Ia_Met"/>
    <property type="match status" value="1"/>
</dbReference>
<evidence type="ECO:0000256" key="7">
    <source>
        <dbReference type="ARBA" id="ARBA00022840"/>
    </source>
</evidence>
<dbReference type="Gene3D" id="3.40.50.620">
    <property type="entry name" value="HUPs"/>
    <property type="match status" value="1"/>
</dbReference>
<keyword evidence="6 12" id="KW-0547">Nucleotide-binding</keyword>
<dbReference type="InterPro" id="IPR033911">
    <property type="entry name" value="MetRS_core"/>
</dbReference>
<evidence type="ECO:0000256" key="11">
    <source>
        <dbReference type="ARBA" id="ARBA00047364"/>
    </source>
</evidence>
<dbReference type="GO" id="GO:0004825">
    <property type="term" value="F:methionine-tRNA ligase activity"/>
    <property type="evidence" value="ECO:0007669"/>
    <property type="project" value="UniProtKB-EC"/>
</dbReference>
<keyword evidence="7 12" id="KW-0067">ATP-binding</keyword>
<name>A0A9P8HRK2_9PEZI</name>
<dbReference type="Proteomes" id="UP000698800">
    <property type="component" value="Unassembled WGS sequence"/>
</dbReference>
<dbReference type="PRINTS" id="PR01041">
    <property type="entry name" value="TRNASYNTHMET"/>
</dbReference>
<evidence type="ECO:0000259" key="14">
    <source>
        <dbReference type="Pfam" id="PF09334"/>
    </source>
</evidence>
<dbReference type="Pfam" id="PF09334">
    <property type="entry name" value="tRNA-synt_1g"/>
    <property type="match status" value="1"/>
</dbReference>
<comment type="similarity">
    <text evidence="2 12">Belongs to the class-I aminoacyl-tRNA synthetase family.</text>
</comment>
<dbReference type="FunFam" id="1.10.730.10:FF:000037">
    <property type="entry name" value="Methionyl-tRNA synthetase"/>
    <property type="match status" value="1"/>
</dbReference>
<dbReference type="EMBL" id="JAGHQL010000236">
    <property type="protein sequence ID" value="KAH0536091.1"/>
    <property type="molecule type" value="Genomic_DNA"/>
</dbReference>
<reference evidence="16" key="1">
    <citation type="submission" date="2021-03" db="EMBL/GenBank/DDBJ databases">
        <title>Comparative genomics and phylogenomic investigation of the class Geoglossomycetes provide insights into ecological specialization and systematics.</title>
        <authorList>
            <person name="Melie T."/>
            <person name="Pirro S."/>
            <person name="Miller A.N."/>
            <person name="Quandt A."/>
        </authorList>
    </citation>
    <scope>NUCLEOTIDE SEQUENCE</scope>
    <source>
        <strain evidence="16">GBOQ0MN5Z8</strain>
    </source>
</reference>
<evidence type="ECO:0000256" key="13">
    <source>
        <dbReference type="SAM" id="MobiDB-lite"/>
    </source>
</evidence>
<dbReference type="GO" id="GO:0017102">
    <property type="term" value="C:methionyl glutamyl tRNA synthetase complex"/>
    <property type="evidence" value="ECO:0007669"/>
    <property type="project" value="UniProtKB-ARBA"/>
</dbReference>
<dbReference type="GO" id="GO:0005524">
    <property type="term" value="F:ATP binding"/>
    <property type="evidence" value="ECO:0007669"/>
    <property type="project" value="UniProtKB-KW"/>
</dbReference>
<comment type="subcellular location">
    <subcellularLocation>
        <location evidence="1">Cytoplasm</location>
    </subcellularLocation>
</comment>
<feature type="region of interest" description="Disordered" evidence="13">
    <location>
        <begin position="787"/>
        <end position="822"/>
    </location>
</feature>
<evidence type="ECO:0000256" key="9">
    <source>
        <dbReference type="ARBA" id="ARBA00023146"/>
    </source>
</evidence>
<dbReference type="GO" id="GO:0017101">
    <property type="term" value="C:aminoacyl-tRNA synthetase multienzyme complex"/>
    <property type="evidence" value="ECO:0007669"/>
    <property type="project" value="TreeGrafter"/>
</dbReference>
<feature type="compositionally biased region" description="Basic and acidic residues" evidence="13">
    <location>
        <begin position="795"/>
        <end position="804"/>
    </location>
</feature>